<reference evidence="2" key="1">
    <citation type="journal article" date="2023" name="Nat. Plants">
        <title>Single-cell RNA sequencing provides a high-resolution roadmap for understanding the multicellular compartmentation of specialized metabolism.</title>
        <authorList>
            <person name="Sun S."/>
            <person name="Shen X."/>
            <person name="Li Y."/>
            <person name="Li Y."/>
            <person name="Wang S."/>
            <person name="Li R."/>
            <person name="Zhang H."/>
            <person name="Shen G."/>
            <person name="Guo B."/>
            <person name="Wei J."/>
            <person name="Xu J."/>
            <person name="St-Pierre B."/>
            <person name="Chen S."/>
            <person name="Sun C."/>
        </authorList>
    </citation>
    <scope>NUCLEOTIDE SEQUENCE [LARGE SCALE GENOMIC DNA]</scope>
</reference>
<gene>
    <name evidence="1" type="ORF">M9H77_02775</name>
</gene>
<dbReference type="EMBL" id="CM044701">
    <property type="protein sequence ID" value="KAI5681547.1"/>
    <property type="molecule type" value="Genomic_DNA"/>
</dbReference>
<comment type="caution">
    <text evidence="1">The sequence shown here is derived from an EMBL/GenBank/DDBJ whole genome shotgun (WGS) entry which is preliminary data.</text>
</comment>
<protein>
    <submittedName>
        <fullName evidence="1">Uncharacterized protein</fullName>
    </submittedName>
</protein>
<name>A0ACC0C9C4_CATRO</name>
<keyword evidence="2" id="KW-1185">Reference proteome</keyword>
<accession>A0ACC0C9C4</accession>
<sequence length="175" mass="19213">MAQSVYVDNASYSAVVFGRLVESQEGLETEVGPRAELIRSGRSGVQQATEVLSQEFLDQISLEGHMSMVVFYCGTYKMPYSTAVDLVAGLGISEHLAHHPLRWIYQEDTLVDEPSRTTSSSSSYSLREIVPEREPVPVIDLSDDESVEGLEMAPVASGIWLGTLIEEDPSEPMSD</sequence>
<evidence type="ECO:0000313" key="2">
    <source>
        <dbReference type="Proteomes" id="UP001060085"/>
    </source>
</evidence>
<evidence type="ECO:0000313" key="1">
    <source>
        <dbReference type="EMBL" id="KAI5681547.1"/>
    </source>
</evidence>
<organism evidence="1 2">
    <name type="scientific">Catharanthus roseus</name>
    <name type="common">Madagascar periwinkle</name>
    <name type="synonym">Vinca rosea</name>
    <dbReference type="NCBI Taxonomy" id="4058"/>
    <lineage>
        <taxon>Eukaryota</taxon>
        <taxon>Viridiplantae</taxon>
        <taxon>Streptophyta</taxon>
        <taxon>Embryophyta</taxon>
        <taxon>Tracheophyta</taxon>
        <taxon>Spermatophyta</taxon>
        <taxon>Magnoliopsida</taxon>
        <taxon>eudicotyledons</taxon>
        <taxon>Gunneridae</taxon>
        <taxon>Pentapetalae</taxon>
        <taxon>asterids</taxon>
        <taxon>lamiids</taxon>
        <taxon>Gentianales</taxon>
        <taxon>Apocynaceae</taxon>
        <taxon>Rauvolfioideae</taxon>
        <taxon>Vinceae</taxon>
        <taxon>Catharanthinae</taxon>
        <taxon>Catharanthus</taxon>
    </lineage>
</organism>
<proteinExistence type="predicted"/>
<dbReference type="Proteomes" id="UP001060085">
    <property type="component" value="Linkage Group LG01"/>
</dbReference>